<evidence type="ECO:0000256" key="1">
    <source>
        <dbReference type="SAM" id="MobiDB-lite"/>
    </source>
</evidence>
<gene>
    <name evidence="2" type="ORF">GCM10022416_33880</name>
</gene>
<name>A0ABP7YZI3_9ACTN</name>
<proteinExistence type="predicted"/>
<comment type="caution">
    <text evidence="2">The sequence shown here is derived from an EMBL/GenBank/DDBJ whole genome shotgun (WGS) entry which is preliminary data.</text>
</comment>
<sequence>MACGARAVRCWAALDVHPREAMQILRRGQIGITGEVYAQVLREAARGALRRLVGADGDHLGTTGYGAVAVHPGRTDDERPVPNDRNRPLTCRDGGI</sequence>
<evidence type="ECO:0000313" key="3">
    <source>
        <dbReference type="Proteomes" id="UP001500266"/>
    </source>
</evidence>
<organism evidence="2 3">
    <name type="scientific">Actinomadura keratinilytica</name>
    <dbReference type="NCBI Taxonomy" id="547461"/>
    <lineage>
        <taxon>Bacteria</taxon>
        <taxon>Bacillati</taxon>
        <taxon>Actinomycetota</taxon>
        <taxon>Actinomycetes</taxon>
        <taxon>Streptosporangiales</taxon>
        <taxon>Thermomonosporaceae</taxon>
        <taxon>Actinomadura</taxon>
    </lineage>
</organism>
<protein>
    <recommendedName>
        <fullName evidence="4">DUF222 domain-containing protein</fullName>
    </recommendedName>
</protein>
<accession>A0ABP7YZI3</accession>
<feature type="region of interest" description="Disordered" evidence="1">
    <location>
        <begin position="64"/>
        <end position="96"/>
    </location>
</feature>
<dbReference type="Proteomes" id="UP001500266">
    <property type="component" value="Unassembled WGS sequence"/>
</dbReference>
<evidence type="ECO:0008006" key="4">
    <source>
        <dbReference type="Google" id="ProtNLM"/>
    </source>
</evidence>
<reference evidence="3" key="1">
    <citation type="journal article" date="2019" name="Int. J. Syst. Evol. Microbiol.">
        <title>The Global Catalogue of Microorganisms (GCM) 10K type strain sequencing project: providing services to taxonomists for standard genome sequencing and annotation.</title>
        <authorList>
            <consortium name="The Broad Institute Genomics Platform"/>
            <consortium name="The Broad Institute Genome Sequencing Center for Infectious Disease"/>
            <person name="Wu L."/>
            <person name="Ma J."/>
        </authorList>
    </citation>
    <scope>NUCLEOTIDE SEQUENCE [LARGE SCALE GENOMIC DNA]</scope>
    <source>
        <strain evidence="3">JCM 17316</strain>
    </source>
</reference>
<evidence type="ECO:0000313" key="2">
    <source>
        <dbReference type="EMBL" id="GAA4143716.1"/>
    </source>
</evidence>
<dbReference type="EMBL" id="BAABDO010000048">
    <property type="protein sequence ID" value="GAA4143716.1"/>
    <property type="molecule type" value="Genomic_DNA"/>
</dbReference>
<feature type="compositionally biased region" description="Basic and acidic residues" evidence="1">
    <location>
        <begin position="73"/>
        <end position="87"/>
    </location>
</feature>
<keyword evidence="3" id="KW-1185">Reference proteome</keyword>